<sequence length="366" mass="40702">MKAAYSCDSSRNTSSLSLRLDVISRFGVHFEFSGWIPGFRIDRVMLDFRYVVPEDDPFMVACATGDVDLVRQLLLKYPASPRYRDTSEQSPLGVAIAAGHGHICKLLIDNGAKVDSTFGMYHTSTLSCALRHRNLEITRLLIAEGAQFDHTNAWGWSPVFYLWSDTVRRQEQASALIDLLRSQSEVEWQSLHRAVVDDAGWTVLARCAVFGNPEDMLTLIRYGVDPGEGPPASGWTALHFVVQHGVEEAFFSLFPWFRDHGDVDLPDFAGWTLLHLAVESGNPNIIRHLLQNGADWRARTLPSYNEDIPKSLRGISASTVEIAASCGDQRYVDFLDILDELGVLDDEAEDAAGDEDVWSDAVVAQA</sequence>
<keyword evidence="1" id="KW-0677">Repeat</keyword>
<dbReference type="EMBL" id="LGRB01000011">
    <property type="protein sequence ID" value="OCT49229.1"/>
    <property type="molecule type" value="Genomic_DNA"/>
</dbReference>
<protein>
    <submittedName>
        <fullName evidence="4">Ankyrin unc44</fullName>
    </submittedName>
</protein>
<accession>A0A1C1CL65</accession>
<evidence type="ECO:0000256" key="1">
    <source>
        <dbReference type="ARBA" id="ARBA00022737"/>
    </source>
</evidence>
<dbReference type="InterPro" id="IPR036770">
    <property type="entry name" value="Ankyrin_rpt-contain_sf"/>
</dbReference>
<dbReference type="SUPFAM" id="SSF48403">
    <property type="entry name" value="Ankyrin repeat"/>
    <property type="match status" value="1"/>
</dbReference>
<dbReference type="PANTHER" id="PTHR24171">
    <property type="entry name" value="ANKYRIN REPEAT DOMAIN-CONTAINING PROTEIN 39-RELATED"/>
    <property type="match status" value="1"/>
</dbReference>
<dbReference type="PROSITE" id="PS50088">
    <property type="entry name" value="ANK_REPEAT"/>
    <property type="match status" value="2"/>
</dbReference>
<dbReference type="SMART" id="SM00248">
    <property type="entry name" value="ANK"/>
    <property type="match status" value="6"/>
</dbReference>
<dbReference type="InterPro" id="IPR002110">
    <property type="entry name" value="Ankyrin_rpt"/>
</dbReference>
<proteinExistence type="predicted"/>
<dbReference type="VEuPathDB" id="FungiDB:CLCR_04973"/>
<dbReference type="eggNOG" id="KOG0192">
    <property type="taxonomic scope" value="Eukaryota"/>
</dbReference>
<dbReference type="Proteomes" id="UP000094526">
    <property type="component" value="Unassembled WGS sequence"/>
</dbReference>
<evidence type="ECO:0000256" key="2">
    <source>
        <dbReference type="ARBA" id="ARBA00023043"/>
    </source>
</evidence>
<dbReference type="PROSITE" id="PS50297">
    <property type="entry name" value="ANK_REP_REGION"/>
    <property type="match status" value="2"/>
</dbReference>
<dbReference type="Gene3D" id="1.25.40.20">
    <property type="entry name" value="Ankyrin repeat-containing domain"/>
    <property type="match status" value="1"/>
</dbReference>
<organism evidence="4 5">
    <name type="scientific">Cladophialophora carrionii</name>
    <dbReference type="NCBI Taxonomy" id="86049"/>
    <lineage>
        <taxon>Eukaryota</taxon>
        <taxon>Fungi</taxon>
        <taxon>Dikarya</taxon>
        <taxon>Ascomycota</taxon>
        <taxon>Pezizomycotina</taxon>
        <taxon>Eurotiomycetes</taxon>
        <taxon>Chaetothyriomycetidae</taxon>
        <taxon>Chaetothyriales</taxon>
        <taxon>Herpotrichiellaceae</taxon>
        <taxon>Cladophialophora</taxon>
    </lineage>
</organism>
<dbReference type="Pfam" id="PF12796">
    <property type="entry name" value="Ank_2"/>
    <property type="match status" value="2"/>
</dbReference>
<gene>
    <name evidence="4" type="ORF">CLCR_04973</name>
</gene>
<feature type="repeat" description="ANK" evidence="3">
    <location>
        <begin position="87"/>
        <end position="119"/>
    </location>
</feature>
<keyword evidence="5" id="KW-1185">Reference proteome</keyword>
<evidence type="ECO:0000313" key="5">
    <source>
        <dbReference type="Proteomes" id="UP000094526"/>
    </source>
</evidence>
<dbReference type="VEuPathDB" id="FungiDB:G647_02706"/>
<evidence type="ECO:0000313" key="4">
    <source>
        <dbReference type="EMBL" id="OCT49229.1"/>
    </source>
</evidence>
<comment type="caution">
    <text evidence="4">The sequence shown here is derived from an EMBL/GenBank/DDBJ whole genome shotgun (WGS) entry which is preliminary data.</text>
</comment>
<dbReference type="OrthoDB" id="366390at2759"/>
<evidence type="ECO:0000256" key="3">
    <source>
        <dbReference type="PROSITE-ProRule" id="PRU00023"/>
    </source>
</evidence>
<dbReference type="AlphaFoldDB" id="A0A1C1CL65"/>
<feature type="repeat" description="ANK" evidence="3">
    <location>
        <begin position="269"/>
        <end position="301"/>
    </location>
</feature>
<dbReference type="STRING" id="86049.A0A1C1CL65"/>
<reference evidence="5" key="1">
    <citation type="submission" date="2015-07" db="EMBL/GenBank/DDBJ databases">
        <authorList>
            <person name="Teixeira M.M."/>
            <person name="Souza R.C."/>
            <person name="Almeida L.G."/>
            <person name="Vicente V.A."/>
            <person name="de Hoog S."/>
            <person name="Bocca A.L."/>
            <person name="de Almeida S.R."/>
            <person name="Vasconcelos A.T."/>
            <person name="Felipe M.S."/>
        </authorList>
    </citation>
    <scope>NUCLEOTIDE SEQUENCE [LARGE SCALE GENOMIC DNA]</scope>
    <source>
        <strain evidence="5">KSF</strain>
    </source>
</reference>
<keyword evidence="2 3" id="KW-0040">ANK repeat</keyword>
<name>A0A1C1CL65_9EURO</name>